<organism evidence="6 7">
    <name type="scientific">Paenibacillus baimaensis</name>
    <dbReference type="NCBI Taxonomy" id="2982185"/>
    <lineage>
        <taxon>Bacteria</taxon>
        <taxon>Bacillati</taxon>
        <taxon>Bacillota</taxon>
        <taxon>Bacilli</taxon>
        <taxon>Bacillales</taxon>
        <taxon>Paenibacillaceae</taxon>
        <taxon>Paenibacillus</taxon>
    </lineage>
</organism>
<dbReference type="PROSITE" id="PS50931">
    <property type="entry name" value="HTH_LYSR"/>
    <property type="match status" value="1"/>
</dbReference>
<feature type="domain" description="HTH lysR-type" evidence="5">
    <location>
        <begin position="1"/>
        <end position="60"/>
    </location>
</feature>
<dbReference type="EMBL" id="JAOQIO010000110">
    <property type="protein sequence ID" value="MCU6796911.1"/>
    <property type="molecule type" value="Genomic_DNA"/>
</dbReference>
<protein>
    <submittedName>
        <fullName evidence="6">LysR family transcriptional regulator</fullName>
    </submittedName>
</protein>
<dbReference type="SUPFAM" id="SSF46785">
    <property type="entry name" value="Winged helix' DNA-binding domain"/>
    <property type="match status" value="1"/>
</dbReference>
<evidence type="ECO:0000313" key="7">
    <source>
        <dbReference type="Proteomes" id="UP001652445"/>
    </source>
</evidence>
<dbReference type="InterPro" id="IPR005119">
    <property type="entry name" value="LysR_subst-bd"/>
</dbReference>
<dbReference type="InterPro" id="IPR036388">
    <property type="entry name" value="WH-like_DNA-bd_sf"/>
</dbReference>
<proteinExistence type="inferred from homology"/>
<keyword evidence="2" id="KW-0805">Transcription regulation</keyword>
<dbReference type="RefSeq" id="WP_262687737.1">
    <property type="nucleotide sequence ID" value="NZ_JAOQIO010000110.1"/>
</dbReference>
<gene>
    <name evidence="6" type="ORF">OB236_32770</name>
</gene>
<dbReference type="PANTHER" id="PTHR30126">
    <property type="entry name" value="HTH-TYPE TRANSCRIPTIONAL REGULATOR"/>
    <property type="match status" value="1"/>
</dbReference>
<dbReference type="Proteomes" id="UP001652445">
    <property type="component" value="Unassembled WGS sequence"/>
</dbReference>
<keyword evidence="7" id="KW-1185">Reference proteome</keyword>
<keyword evidence="3" id="KW-0238">DNA-binding</keyword>
<reference evidence="6 7" key="1">
    <citation type="submission" date="2022-09" db="EMBL/GenBank/DDBJ databases">
        <authorList>
            <person name="Han X.L."/>
            <person name="Wang Q."/>
            <person name="Lu T."/>
        </authorList>
    </citation>
    <scope>NUCLEOTIDE SEQUENCE [LARGE SCALE GENOMIC DNA]</scope>
    <source>
        <strain evidence="6 7">WQ 127069</strain>
    </source>
</reference>
<accession>A0ABT2US64</accession>
<dbReference type="Gene3D" id="1.10.10.10">
    <property type="entry name" value="Winged helix-like DNA-binding domain superfamily/Winged helix DNA-binding domain"/>
    <property type="match status" value="1"/>
</dbReference>
<comment type="similarity">
    <text evidence="1">Belongs to the LysR transcriptional regulatory family.</text>
</comment>
<evidence type="ECO:0000256" key="2">
    <source>
        <dbReference type="ARBA" id="ARBA00023015"/>
    </source>
</evidence>
<dbReference type="PANTHER" id="PTHR30126:SF64">
    <property type="entry name" value="HTH-TYPE TRANSCRIPTIONAL REGULATOR CITR"/>
    <property type="match status" value="1"/>
</dbReference>
<evidence type="ECO:0000256" key="1">
    <source>
        <dbReference type="ARBA" id="ARBA00009437"/>
    </source>
</evidence>
<evidence type="ECO:0000313" key="6">
    <source>
        <dbReference type="EMBL" id="MCU6796911.1"/>
    </source>
</evidence>
<dbReference type="CDD" id="cd05466">
    <property type="entry name" value="PBP2_LTTR_substrate"/>
    <property type="match status" value="1"/>
</dbReference>
<dbReference type="Pfam" id="PF00126">
    <property type="entry name" value="HTH_1"/>
    <property type="match status" value="1"/>
</dbReference>
<keyword evidence="4" id="KW-0804">Transcription</keyword>
<dbReference type="SUPFAM" id="SSF53850">
    <property type="entry name" value="Periplasmic binding protein-like II"/>
    <property type="match status" value="1"/>
</dbReference>
<dbReference type="InterPro" id="IPR000847">
    <property type="entry name" value="LysR_HTH_N"/>
</dbReference>
<dbReference type="PRINTS" id="PR00039">
    <property type="entry name" value="HTHLYSR"/>
</dbReference>
<dbReference type="Pfam" id="PF03466">
    <property type="entry name" value="LysR_substrate"/>
    <property type="match status" value="1"/>
</dbReference>
<sequence>MLENLEWYRVFYKIAMTGSFSKAADELYITQPAVSYAVKQLENRLGSKLFFRTYKGVKLTHEGEVLFRYIEKAYHFIEAGEKEIASIHELHSGEITIGASDTLCKHFLLPHVERFHHDYPFVKLRVTNRTTQETIDLLKQGRVDFGIINLPIEDKQLQVQEALELQDTFVAGKDYLALAQAPITMERLITYPLLLLEKGSSIRRYADSFAEARGVKLQPEIELGSIDLLVDFARIGLGIAYVIRNFVSPELASGVLVEIKLKEPIPSRQAGIVTLKGVPVSAAANRFINMLLPEKHSIK</sequence>
<dbReference type="Gene3D" id="3.40.190.290">
    <property type="match status" value="1"/>
</dbReference>
<dbReference type="InterPro" id="IPR036390">
    <property type="entry name" value="WH_DNA-bd_sf"/>
</dbReference>
<evidence type="ECO:0000256" key="3">
    <source>
        <dbReference type="ARBA" id="ARBA00023125"/>
    </source>
</evidence>
<evidence type="ECO:0000256" key="4">
    <source>
        <dbReference type="ARBA" id="ARBA00023163"/>
    </source>
</evidence>
<name>A0ABT2US64_9BACL</name>
<comment type="caution">
    <text evidence="6">The sequence shown here is derived from an EMBL/GenBank/DDBJ whole genome shotgun (WGS) entry which is preliminary data.</text>
</comment>
<evidence type="ECO:0000259" key="5">
    <source>
        <dbReference type="PROSITE" id="PS50931"/>
    </source>
</evidence>